<sequence>MKFISVSLVKDEADIIELFIRINSRVIDHFYIIDNGSTDATPIILNKMKEEGFNITVYNDPNPVFNQSLMISRGLRTASNSTDYDWVFILDADEFINIEKEDLEKELSTIPRNHCAALEWSTWIPKGDIYYDYNNPLWSCFNRKKRETENYVKVIIAKQFADRVVVTSGNHGAFINLRGSYDLHDGAIMPSHTLTCGVLDHVPVRSSSQIKMKLLIGSIKLNLKKDRLKYEGYHWDNGSDLIKRFNFEIDDLLLRYLSIRYSARDSDTIEDEVDEDAKFGLETDIIKYTKYTKIEEMRRIYNLSIELAKQLKSL</sequence>
<keyword evidence="1" id="KW-0808">Transferase</keyword>
<reference evidence="1" key="1">
    <citation type="submission" date="2020-04" db="EMBL/GenBank/DDBJ databases">
        <authorList>
            <person name="Chiriac C."/>
            <person name="Salcher M."/>
            <person name="Ghai R."/>
            <person name="Kavagutti S V."/>
        </authorList>
    </citation>
    <scope>NUCLEOTIDE SEQUENCE</scope>
</reference>
<dbReference type="InterPro" id="IPR029044">
    <property type="entry name" value="Nucleotide-diphossugar_trans"/>
</dbReference>
<dbReference type="Gene3D" id="3.90.550.10">
    <property type="entry name" value="Spore Coat Polysaccharide Biosynthesis Protein SpsA, Chain A"/>
    <property type="match status" value="1"/>
</dbReference>
<organism evidence="1">
    <name type="scientific">uncultured Caudovirales phage</name>
    <dbReference type="NCBI Taxonomy" id="2100421"/>
    <lineage>
        <taxon>Viruses</taxon>
        <taxon>Duplodnaviria</taxon>
        <taxon>Heunggongvirae</taxon>
        <taxon>Uroviricota</taxon>
        <taxon>Caudoviricetes</taxon>
        <taxon>Peduoviridae</taxon>
        <taxon>Maltschvirus</taxon>
        <taxon>Maltschvirus maltsch</taxon>
    </lineage>
</organism>
<dbReference type="GO" id="GO:0016740">
    <property type="term" value="F:transferase activity"/>
    <property type="evidence" value="ECO:0007669"/>
    <property type="project" value="UniProtKB-KW"/>
</dbReference>
<proteinExistence type="predicted"/>
<name>A0A6J5KPM4_9CAUD</name>
<dbReference type="SUPFAM" id="SSF53448">
    <property type="entry name" value="Nucleotide-diphospho-sugar transferases"/>
    <property type="match status" value="1"/>
</dbReference>
<dbReference type="EMBL" id="LR796178">
    <property type="protein sequence ID" value="CAB4124314.1"/>
    <property type="molecule type" value="Genomic_DNA"/>
</dbReference>
<gene>
    <name evidence="1" type="ORF">UFOVP49_152</name>
</gene>
<dbReference type="Pfam" id="PF13704">
    <property type="entry name" value="Glyco_tranf_2_4"/>
    <property type="match status" value="1"/>
</dbReference>
<protein>
    <submittedName>
        <fullName evidence="1">Glycosyl transferase family 2</fullName>
    </submittedName>
</protein>
<evidence type="ECO:0000313" key="1">
    <source>
        <dbReference type="EMBL" id="CAB4124314.1"/>
    </source>
</evidence>
<accession>A0A6J5KPM4</accession>